<dbReference type="InterPro" id="IPR050194">
    <property type="entry name" value="Glycosyltransferase_grp1"/>
</dbReference>
<dbReference type="PANTHER" id="PTHR45947">
    <property type="entry name" value="SULFOQUINOVOSYL TRANSFERASE SQD2"/>
    <property type="match status" value="1"/>
</dbReference>
<dbReference type="SUPFAM" id="SSF53756">
    <property type="entry name" value="UDP-Glycosyltransferase/glycogen phosphorylase"/>
    <property type="match status" value="1"/>
</dbReference>
<evidence type="ECO:0000313" key="3">
    <source>
        <dbReference type="Proteomes" id="UP000766246"/>
    </source>
</evidence>
<protein>
    <submittedName>
        <fullName evidence="2">Glycosyltransferase family 4 protein</fullName>
    </submittedName>
</protein>
<sequence>MDRHILIICQYFYPEQFRINDMAFEWVKRGYKVTVVTGLPNYPEGKIFEGYGLFKKRHEIINGVEVYRIPLIPRGNGKLGLVLNYFSFPFFGFFWNMFTHIKADEVYMFETSPMNQCKVGVAYAKKHKVPCYLYVQDLWPENVEMITGIHSPLLVKPIERMVRKIYKGCTHIWGTSPSFVDSIRKYVDEDEQDKVSFWPQYAEEFYEPKDKVEHKGFNVIFTGNIGQAQGLEILPKAAAIIRNEGVKDVRFTIVGDGRARESFKESITAAGVWDLFEFAGRVKPTEVPGILAKGDAAFISFADDELFAKTIPAKLQSYMACAMPIIASAKGETARVIAEAKCGMCSDIGDAKALAMNIIAMRNLPTPIRLQMGENALAYNQEHFSKKKLMDYMDTFLASPF</sequence>
<organism evidence="2 3">
    <name type="scientific">Pseudobutyrivibrio ruminis</name>
    <dbReference type="NCBI Taxonomy" id="46206"/>
    <lineage>
        <taxon>Bacteria</taxon>
        <taxon>Bacillati</taxon>
        <taxon>Bacillota</taxon>
        <taxon>Clostridia</taxon>
        <taxon>Lachnospirales</taxon>
        <taxon>Lachnospiraceae</taxon>
        <taxon>Pseudobutyrivibrio</taxon>
    </lineage>
</organism>
<dbReference type="Gene3D" id="3.40.50.2000">
    <property type="entry name" value="Glycogen Phosphorylase B"/>
    <property type="match status" value="2"/>
</dbReference>
<dbReference type="InterPro" id="IPR001296">
    <property type="entry name" value="Glyco_trans_1"/>
</dbReference>
<dbReference type="CDD" id="cd03794">
    <property type="entry name" value="GT4_WbuB-like"/>
    <property type="match status" value="1"/>
</dbReference>
<proteinExistence type="predicted"/>
<evidence type="ECO:0000259" key="1">
    <source>
        <dbReference type="Pfam" id="PF00534"/>
    </source>
</evidence>
<dbReference type="AlphaFoldDB" id="A0A927YKK0"/>
<comment type="caution">
    <text evidence="2">The sequence shown here is derived from an EMBL/GenBank/DDBJ whole genome shotgun (WGS) entry which is preliminary data.</text>
</comment>
<gene>
    <name evidence="2" type="ORF">E7272_02190</name>
</gene>
<dbReference type="Pfam" id="PF00534">
    <property type="entry name" value="Glycos_transf_1"/>
    <property type="match status" value="1"/>
</dbReference>
<dbReference type="PANTHER" id="PTHR45947:SF3">
    <property type="entry name" value="SULFOQUINOVOSYL TRANSFERASE SQD2"/>
    <property type="match status" value="1"/>
</dbReference>
<dbReference type="EMBL" id="SVER01000004">
    <property type="protein sequence ID" value="MBE5918630.1"/>
    <property type="molecule type" value="Genomic_DNA"/>
</dbReference>
<reference evidence="2" key="1">
    <citation type="submission" date="2019-04" db="EMBL/GenBank/DDBJ databases">
        <title>Evolution of Biomass-Degrading Anaerobic Consortia Revealed by Metagenomics.</title>
        <authorList>
            <person name="Peng X."/>
        </authorList>
    </citation>
    <scope>NUCLEOTIDE SEQUENCE</scope>
    <source>
        <strain evidence="2">SIG311</strain>
    </source>
</reference>
<dbReference type="GO" id="GO:0016758">
    <property type="term" value="F:hexosyltransferase activity"/>
    <property type="evidence" value="ECO:0007669"/>
    <property type="project" value="TreeGrafter"/>
</dbReference>
<accession>A0A927YKK0</accession>
<evidence type="ECO:0000313" key="2">
    <source>
        <dbReference type="EMBL" id="MBE5918630.1"/>
    </source>
</evidence>
<dbReference type="Proteomes" id="UP000766246">
    <property type="component" value="Unassembled WGS sequence"/>
</dbReference>
<name>A0A927YKK0_9FIRM</name>
<feature type="domain" description="Glycosyl transferase family 1" evidence="1">
    <location>
        <begin position="209"/>
        <end position="376"/>
    </location>
</feature>